<dbReference type="PROSITE" id="PS50127">
    <property type="entry name" value="UBC_2"/>
    <property type="match status" value="1"/>
</dbReference>
<feature type="domain" description="UBC core" evidence="4">
    <location>
        <begin position="552"/>
        <end position="713"/>
    </location>
</feature>
<dbReference type="Gene3D" id="3.10.110.10">
    <property type="entry name" value="Ubiquitin Conjugating Enzyme"/>
    <property type="match status" value="1"/>
</dbReference>
<organism evidence="5 6">
    <name type="scientific">Colletotrichum musicola</name>
    <dbReference type="NCBI Taxonomy" id="2175873"/>
    <lineage>
        <taxon>Eukaryota</taxon>
        <taxon>Fungi</taxon>
        <taxon>Dikarya</taxon>
        <taxon>Ascomycota</taxon>
        <taxon>Pezizomycotina</taxon>
        <taxon>Sordariomycetes</taxon>
        <taxon>Hypocreomycetidae</taxon>
        <taxon>Glomerellales</taxon>
        <taxon>Glomerellaceae</taxon>
        <taxon>Colletotrichum</taxon>
        <taxon>Colletotrichum orchidearum species complex</taxon>
    </lineage>
</organism>
<dbReference type="AlphaFoldDB" id="A0A8H6KNY5"/>
<sequence length="773" mass="86734">MRQTLKDMLSKEYHEQRKLVKNGTIQTADEPDEMEDHLIRDLSSSSTPAEQEEAIIHYMNRIMSNACPGCNTRPMSGDSSSVFKHAERIIARKKGSSSLFTFLLSCFASLFRRISHVFYLSDMSRNRIRASSAMTEDASHVECPNSKCRVESFCPCCSQVFPRNRSAPRAGLRGSSKIGWCCDGGRIFYNFALLCGPEAHPDDPLASLYQDQQVVGKNAAASASGEKRSGSGSSGTGYSTGNDTQHEQTEVSPEMQEAQVDSDESSMLTIFAPPGPWFSWDRWSRKSVSYGNKPAESIDSLIFVLEALTEAWPQRRRDSQFDSSPPRLLLAIAHRSPLMIRLAELLVDNITEVQKQLPLYARAMDFLELLADHPPSAPLVKNRRINYPLKKTILPLVFGDAEVEKPDPKNKGKAKARMPQPEAEPAAYDECQSLVDLASNLAKQAHRTMVFYKRGQSQKPGDANETISLCERICRFAEKSKAPPEDGPEGSGPSRAPSKARSEPSPRQDRKEEIKRWLAENNVAPIEDAGWRSNYVYAAELEKSASASVAMRRMHRLGCELAMLEASLPEGIYVRYDEVRPDVMKVLIVGPEDTPYENGLWEFDVLCPAEYPAVPPMMTCKTVVPVPIGANKRRFNPNLYEDGKICLSLLNTWDGQRWIKNESTLLQLFVSIQSMIFCPEPYENEPAWQGMAGTPEAEHYKTWVRRYTVATAMTAWLVRNRSPETGYVWGDVVGRHFELKAAKIVSTVDEWKAMCNMDKNDLKTLAANLKDFL</sequence>
<gene>
    <name evidence="5" type="ORF">CMUS01_05959</name>
</gene>
<keyword evidence="2" id="KW-0833">Ubl conjugation pathway</keyword>
<dbReference type="Pfam" id="PF00179">
    <property type="entry name" value="UQ_con"/>
    <property type="match status" value="1"/>
</dbReference>
<evidence type="ECO:0000313" key="6">
    <source>
        <dbReference type="Proteomes" id="UP000639643"/>
    </source>
</evidence>
<dbReference type="GO" id="GO:0016740">
    <property type="term" value="F:transferase activity"/>
    <property type="evidence" value="ECO:0007669"/>
    <property type="project" value="UniProtKB-KW"/>
</dbReference>
<evidence type="ECO:0000256" key="1">
    <source>
        <dbReference type="ARBA" id="ARBA00022679"/>
    </source>
</evidence>
<reference evidence="5" key="1">
    <citation type="journal article" date="2020" name="Phytopathology">
        <title>Genome Sequence Resources of Colletotrichum truncatum, C. plurivorum, C. musicola, and C. sojae: Four Species Pathogenic to Soybean (Glycine max).</title>
        <authorList>
            <person name="Rogerio F."/>
            <person name="Boufleur T.R."/>
            <person name="Ciampi-Guillardi M."/>
            <person name="Sukno S.A."/>
            <person name="Thon M.R."/>
            <person name="Massola Junior N.S."/>
            <person name="Baroncelli R."/>
        </authorList>
    </citation>
    <scope>NUCLEOTIDE SEQUENCE</scope>
    <source>
        <strain evidence="5">LFN0074</strain>
    </source>
</reference>
<dbReference type="PANTHER" id="PTHR46116:SF39">
    <property type="entry name" value="BACULOVIRAL IAP REPEAT-CONTAINING PROTEIN 6"/>
    <property type="match status" value="1"/>
</dbReference>
<feature type="region of interest" description="Disordered" evidence="3">
    <location>
        <begin position="219"/>
        <end position="265"/>
    </location>
</feature>
<evidence type="ECO:0000313" key="5">
    <source>
        <dbReference type="EMBL" id="KAF6835002.1"/>
    </source>
</evidence>
<accession>A0A8H6KNY5</accession>
<evidence type="ECO:0000256" key="3">
    <source>
        <dbReference type="SAM" id="MobiDB-lite"/>
    </source>
</evidence>
<dbReference type="InterPro" id="IPR016135">
    <property type="entry name" value="UBQ-conjugating_enzyme/RWD"/>
</dbReference>
<dbReference type="InterPro" id="IPR000608">
    <property type="entry name" value="UBC"/>
</dbReference>
<keyword evidence="1" id="KW-0808">Transferase</keyword>
<feature type="region of interest" description="Disordered" evidence="3">
    <location>
        <begin position="402"/>
        <end position="425"/>
    </location>
</feature>
<feature type="compositionally biased region" description="Basic and acidic residues" evidence="3">
    <location>
        <begin position="500"/>
        <end position="514"/>
    </location>
</feature>
<dbReference type="EMBL" id="WIGM01000186">
    <property type="protein sequence ID" value="KAF6835002.1"/>
    <property type="molecule type" value="Genomic_DNA"/>
</dbReference>
<comment type="caution">
    <text evidence="5">The sequence shown here is derived from an EMBL/GenBank/DDBJ whole genome shotgun (WGS) entry which is preliminary data.</text>
</comment>
<dbReference type="SMART" id="SM00212">
    <property type="entry name" value="UBCc"/>
    <property type="match status" value="1"/>
</dbReference>
<protein>
    <submittedName>
        <fullName evidence="5">Ubiquitin-conjugating enzyme</fullName>
    </submittedName>
</protein>
<keyword evidence="6" id="KW-1185">Reference proteome</keyword>
<proteinExistence type="predicted"/>
<feature type="region of interest" description="Disordered" evidence="3">
    <location>
        <begin position="479"/>
        <end position="514"/>
    </location>
</feature>
<dbReference type="OrthoDB" id="47801at2759"/>
<dbReference type="PANTHER" id="PTHR46116">
    <property type="entry name" value="(E3-INDEPENDENT) E2 UBIQUITIN-CONJUGATING ENZYME"/>
    <property type="match status" value="1"/>
</dbReference>
<dbReference type="Proteomes" id="UP000639643">
    <property type="component" value="Unassembled WGS sequence"/>
</dbReference>
<dbReference type="SUPFAM" id="SSF54495">
    <property type="entry name" value="UBC-like"/>
    <property type="match status" value="1"/>
</dbReference>
<evidence type="ECO:0000259" key="4">
    <source>
        <dbReference type="PROSITE" id="PS50127"/>
    </source>
</evidence>
<evidence type="ECO:0000256" key="2">
    <source>
        <dbReference type="ARBA" id="ARBA00022786"/>
    </source>
</evidence>
<name>A0A8H6KNY5_9PEZI</name>